<sequence>MAPSAARLQTRRRPRRSAEYPAALPLRGRHRESPPLPEEALSNRHAPVAQEPPAFYPAPSSSESFSSGALHGGKRGGREDGFAQPEELGAADDSHIDSSGESRHRRLREAPNTMRCDTGGSVDESVPEDACDSAPSPDLKPGVSLCETGEWPGQPWGREKTARRRSSLAGQSSDGDKDEREDFGGSGSFRSPSRRSSVFQGECRTGFPRRTERTRLPPIWRGEGEIASGESDHRLGHENRRQGRNDNRNRSDSAVVERDKDGAIDRPPASSLYRALRHLGASPTRPSFSAALAFSPHRGVATSRPPPPGPPRGLSVVTPRRSGKSPSSCALSPPHRSASRLVGLESPSAPASPRRESWSGFASGFEDESGRSAARGRSSRAASPRSSKSTSRPVMRAESSPPVREKERKSSRGLSANSSRDLINAFASFSIAHSASAAAASPHRDGASPSPATSGLHADSRANNGDLPHAPSPPPLPAAENRRHGSSGEAGEARGRRDEWGETGSRRSSGSKAHEISRASRRPSASERDRSRGERARSGEESGRRSRRTSSDLLPAAPRTAAGVPPFPSLGELAARSRRRDGERRAKGDSQSVCSTLSRLSSYSASPDDADRVSAPPSRRSSRGSARRLPVRGSECRSRTRFRGDEDRMWSTLGRRGHRRSIPEASSGSEFASSSEDDDSLFPYCAEGTEYAFLPCADPSRLGSFPTRFAPSKLGFAFPGQAFPAVFGVDEAAEGCGGYGGGLHAAGDADGPLPGWWRSPGSSAPSSTVGGLAGSREMERGRADHERPSHTGAVRRETSRKGRTPSPSRELLWSRPSILSGVGRLSALQRFLMKRGRTLGRGEDDEGAYISHFAMTEKLRQEAQLRACLDKAVLLFNQLGLEPAVAVLEEQGILRKTDPEAIAVFLYETPGLDKRKVGALLGDASPFNISILRAFSSLFDVRGLSIDLALRSIFSRFIPPGESQQLYRVLYFFAELYVQQNPEQNMDAETAHFLAYAILLLHTDRHNRNVKRKITKEDWRRMTRGRDGTPSGLDVKTLDAIYDRVVAEQFKLHMSDADKVYLRLSRDPRVLRYAAGRESPFFRVSTLPQGQHVRVKTSSVSGVSPHFSRRVDVASSHSLASRAPSRRRDEASHREGRQSTSRDRRRRSPDPLAPQPAPVSRSSPLPTERRQASQSPGGARGESCHRSSTSQVRRKDGAEDSAGGQSGGAADTADGKKEAGRPGDTGDRGEVEQPTGEATPRSVRPPGGSANEVDRDRPNRPPGSGACTPRHVDGSAGEKVEATTEGAETRRSDDGAPPAETLKNGRDGDNSNPAVSVRPVRGSARASSSDSPPASSVSCEASGHVDPSDVLESAGAPSASPDAAECSSSTSSSPCQSPGLPPPDNAAGVCSKSPSGAASQASQTLVASPGDQGCRDSAPPQASAPVPPTYCSSSASVSTRPPGLHLTQPLAFPAVAETPSPRRLPRPGALGCNSHTSELEPQLAEGKCGGTSDGRGLLKCRSSPQIVAASSSAAGGAFRSLRSESLGAVSRRESPKSAAPVASGLPLRSQSPVLLRRTIARMQSEGPNYMHQASVFSRGVSLRGTSELSRQSTASGLSPSVPTFGSLTANLRSTSSVLSFSPYSSSFAALERGTVFLKLCRNGKMKPRLLSVDSERSLLCWRDPKKGGSAAMKVGKRSPRCLPLDELFDITLGCLSTRDTKPSDLSEDMELRCFSLHFVTRSLDLLAPLDGSLLCPFSPSPPVAGSRRLGPSGEPCQAAAAPLTLWLSFFHAKIAELQQVREQLLQQQHALAQSAEVAARRRKRREEEAAEKLELWRTLILPHWDKCWTCGAVPQAPTGGSPVFISGAPSRIGTWRRFPSMLRGDIVHDRMGSRLRSVSRSEVGDRGLWRREQTLGERLEAAHLETLGSKASWRATGRHLTAHHRPRGPRLASGLSSWGPPARLSTGTLVAAVRTWWGLGGSGEAGRRPGSGADGADEKPGLEKGTKAVNGAAVGRGEGNCVDGSDPPSLFEVFEVGSEGEREEGSTLPPHSEEPGRRAGGLRADRVPSSSLESLWSHRDGLSGAERGRPSTRSPTHGASLGQKLFFPLRFLLPNRRSSRTSREGSISVENDTQVGGDERRSPDDGKHKALLRNYRSLASFAGFAWLFASSRPRPADSPRAGPSPGAASSAESSTYLRTSSAVRDGVFQEAVMPNACAPNGLFSSAADAPLQGAAGNPSAGDTPGGTPRVLVGTLSRLASADVKSGTETRSLGSGAELRDGFSPGCAIAGEAEERGIFRGREEGLRAVGTQAFGGNPLRPLAGAPQAPHRPAPSFGSAALSRAPSQRDFRAWGEEPQRSRRFWRVWFPQFFGARFSLDRGRRLETAVSTALVELWLQGLPGELRGTLWGVAIGNEQRVSEGLLSSLLFLVLQRRRLVQKSQDAMRSRNRSSRSSASPFGVLQTRGAHGSDRRAGPPEGDTPVTGGRVGGHSGRIGGADLRTRREWTGRQQDEKRLDNGRSKAESSRPPPSTETPPAAAREAETTRAGACSVERCQSEPNRTEVSASSPFMSEGCRAPGSGHRPVLRRDDRSTPSMSIGLPYPGAGLWYLVDKKVACGPELLISCLFEARLTECGADEEGGRLTERGRDEGSEGKKGLVSGDKRQSHRPQGDAPSTAREDAPASVCFRPAPSAETVARMTAAQAPSGCGEKNACADRASNPGEETARREAVWEEAKPPRQGEEIKSEKLSAPRRGSKDPRVSASGDAQEDASPAGEVNPGEKEKPHNTQEGDKRERDDERGPNSKQEDAQSRRGQTQDQRRRAHLHSIRPWAIAATGRVDGSEGMTIGEAVRRLLQAYELYRPDIGAVRGMDCLASILLCFMSLPAAFVAFVNLLPSFHLLDFYAPAEQASRRLLSVKFEFFDGVLRSRVPSLHRHFKGLRIHANLYLLQWLETLFANVLPFQTLCQTWDAILLLGEGFTFQVALGLLKYYEAELLANSFEGCMVILSRTARPDDDETGAFDSQRFFQCVDVCPVDRQQYSRLLANQRAADEKTELLNASTRTAV</sequence>
<feature type="compositionally biased region" description="Basic and acidic residues" evidence="2">
    <location>
        <begin position="1126"/>
        <end position="1142"/>
    </location>
</feature>
<feature type="compositionally biased region" description="Basic and acidic residues" evidence="2">
    <location>
        <begin position="2019"/>
        <end position="2037"/>
    </location>
</feature>
<feature type="region of interest" description="Disordered" evidence="2">
    <location>
        <begin position="1108"/>
        <end position="1490"/>
    </location>
</feature>
<feature type="compositionally biased region" description="Basic and acidic residues" evidence="2">
    <location>
        <begin position="2479"/>
        <end position="2504"/>
    </location>
</feature>
<feature type="region of interest" description="Disordered" evidence="2">
    <location>
        <begin position="753"/>
        <end position="810"/>
    </location>
</feature>
<name>F0VN66_NEOCL</name>
<feature type="compositionally biased region" description="Basic residues" evidence="2">
    <location>
        <begin position="620"/>
        <end position="630"/>
    </location>
</feature>
<keyword evidence="7" id="KW-1185">Reference proteome</keyword>
<feature type="compositionally biased region" description="Polar residues" evidence="2">
    <location>
        <begin position="2104"/>
        <end position="2114"/>
    </location>
</feature>
<dbReference type="Gene3D" id="1.10.220.20">
    <property type="match status" value="1"/>
</dbReference>
<dbReference type="EMBL" id="FR823392">
    <property type="protein sequence ID" value="CBZ55162.1"/>
    <property type="molecule type" value="Genomic_DNA"/>
</dbReference>
<keyword evidence="1" id="KW-0175">Coiled coil</keyword>
<feature type="compositionally biased region" description="Low complexity" evidence="2">
    <location>
        <begin position="51"/>
        <end position="67"/>
    </location>
</feature>
<feature type="region of interest" description="Disordered" evidence="2">
    <location>
        <begin position="1960"/>
        <end position="2080"/>
    </location>
</feature>
<dbReference type="InterPro" id="IPR035969">
    <property type="entry name" value="Rab-GAP_TBC_sf"/>
</dbReference>
<dbReference type="EMBL" id="LN714486">
    <property type="protein sequence ID" value="CEL69888.1"/>
    <property type="molecule type" value="Genomic_DNA"/>
</dbReference>
<feature type="compositionally biased region" description="Basic and acidic residues" evidence="2">
    <location>
        <begin position="1976"/>
        <end position="1986"/>
    </location>
</feature>
<dbReference type="PANTHER" id="PTHR10663:SF402">
    <property type="entry name" value="MIP16918P"/>
    <property type="match status" value="1"/>
</dbReference>
<evidence type="ECO:0000313" key="5">
    <source>
        <dbReference type="EMBL" id="CBZ55162.1"/>
    </source>
</evidence>
<dbReference type="Pfam" id="PF01369">
    <property type="entry name" value="Sec7"/>
    <property type="match status" value="1"/>
</dbReference>
<feature type="compositionally biased region" description="Basic and acidic residues" evidence="2">
    <location>
        <begin position="174"/>
        <end position="183"/>
    </location>
</feature>
<evidence type="ECO:0000256" key="1">
    <source>
        <dbReference type="SAM" id="Coils"/>
    </source>
</evidence>
<feature type="region of interest" description="Disordered" evidence="2">
    <location>
        <begin position="2420"/>
        <end position="2576"/>
    </location>
</feature>
<dbReference type="Gene3D" id="1.10.8.270">
    <property type="entry name" value="putative rabgap domain of human tbc1 domain family member 14 like domains"/>
    <property type="match status" value="1"/>
</dbReference>
<feature type="compositionally biased region" description="Basic and acidic residues" evidence="2">
    <location>
        <begin position="1270"/>
        <end position="1294"/>
    </location>
</feature>
<feature type="compositionally biased region" description="Basic and acidic residues" evidence="2">
    <location>
        <begin position="92"/>
        <end position="102"/>
    </location>
</feature>
<feature type="region of interest" description="Disordered" evidence="2">
    <location>
        <begin position="1"/>
        <end position="269"/>
    </location>
</feature>
<dbReference type="Proteomes" id="UP000007494">
    <property type="component" value="Chromosome XI"/>
</dbReference>
<feature type="compositionally biased region" description="Basic and acidic residues" evidence="2">
    <location>
        <begin position="2056"/>
        <end position="2069"/>
    </location>
</feature>
<dbReference type="VEuPathDB" id="ToxoDB:NCLIV_055870"/>
<reference evidence="5" key="2">
    <citation type="submission" date="2011-03" db="EMBL/GenBank/DDBJ databases">
        <title>Comparative genomics and transcriptomics of Neospora caninum and Toxoplasma gondii.</title>
        <authorList>
            <person name="Reid A.J."/>
            <person name="Sohal A."/>
            <person name="Harris D."/>
            <person name="Quail M."/>
            <person name="Sanders M."/>
            <person name="Berriman M."/>
            <person name="Wastling J.M."/>
            <person name="Pain A."/>
        </authorList>
    </citation>
    <scope>NUCLEOTIDE SEQUENCE</scope>
    <source>
        <strain evidence="5">Liverpool</strain>
    </source>
</reference>
<protein>
    <submittedName>
        <fullName evidence="5">Putative TBC domain-containing protein</fullName>
    </submittedName>
    <submittedName>
        <fullName evidence="6">TBC domain-containing protein, putative</fullName>
    </submittedName>
</protein>
<dbReference type="GeneID" id="13446877"/>
<feature type="compositionally biased region" description="Low complexity" evidence="2">
    <location>
        <begin position="590"/>
        <end position="606"/>
    </location>
</feature>
<evidence type="ECO:0000259" key="4">
    <source>
        <dbReference type="PROSITE" id="PS50190"/>
    </source>
</evidence>
<feature type="compositionally biased region" description="Polar residues" evidence="2">
    <location>
        <begin position="1392"/>
        <end position="1406"/>
    </location>
</feature>
<feature type="compositionally biased region" description="Basic and acidic residues" evidence="2">
    <location>
        <begin position="2703"/>
        <end position="2739"/>
    </location>
</feature>
<feature type="compositionally biased region" description="Basic and acidic residues" evidence="2">
    <location>
        <begin position="2619"/>
        <end position="2643"/>
    </location>
</feature>
<evidence type="ECO:0000313" key="6">
    <source>
        <dbReference type="EMBL" id="CEL69888.1"/>
    </source>
</evidence>
<dbReference type="GO" id="GO:0005085">
    <property type="term" value="F:guanyl-nucleotide exchange factor activity"/>
    <property type="evidence" value="ECO:0007669"/>
    <property type="project" value="InterPro"/>
</dbReference>
<dbReference type="CDD" id="cd00171">
    <property type="entry name" value="Sec7"/>
    <property type="match status" value="1"/>
</dbReference>
<feature type="compositionally biased region" description="Polar residues" evidence="2">
    <location>
        <begin position="2536"/>
        <end position="2549"/>
    </location>
</feature>
<dbReference type="GO" id="GO:0032012">
    <property type="term" value="P:regulation of ARF protein signal transduction"/>
    <property type="evidence" value="ECO:0007669"/>
    <property type="project" value="InterPro"/>
</dbReference>
<feature type="compositionally biased region" description="Basic and acidic residues" evidence="2">
    <location>
        <begin position="491"/>
        <end position="500"/>
    </location>
</feature>
<dbReference type="InterPro" id="IPR000904">
    <property type="entry name" value="Sec7_dom"/>
</dbReference>
<reference evidence="7" key="3">
    <citation type="journal article" date="2012" name="PLoS Pathog.">
        <title>Comparative genomics of the apicomplexan parasites Toxoplasma gondii and Neospora caninum: Coccidia differing in host range and transmission strategy.</title>
        <authorList>
            <person name="Reid A.J."/>
            <person name="Vermont S.J."/>
            <person name="Cotton J.A."/>
            <person name="Harris D."/>
            <person name="Hill-Cawthorne G.A."/>
            <person name="Konen-Waisman S."/>
            <person name="Latham S.M."/>
            <person name="Mourier T."/>
            <person name="Norton R."/>
            <person name="Quail M.A."/>
            <person name="Sanders M."/>
            <person name="Shanmugam D."/>
            <person name="Sohal A."/>
            <person name="Wasmuth J.D."/>
            <person name="Brunk B."/>
            <person name="Grigg M.E."/>
            <person name="Howard J.C."/>
            <person name="Parkinson J."/>
            <person name="Roos D.S."/>
            <person name="Trees A.J."/>
            <person name="Berriman M."/>
            <person name="Pain A."/>
            <person name="Wastling J.M."/>
        </authorList>
    </citation>
    <scope>NUCLEOTIDE SEQUENCE [LARGE SCALE GENOMIC DNA]</scope>
    <source>
        <strain evidence="7">Liverpool</strain>
    </source>
</reference>
<dbReference type="InterPro" id="IPR011993">
    <property type="entry name" value="PH-like_dom_sf"/>
</dbReference>
<feature type="region of interest" description="Disordered" evidence="2">
    <location>
        <begin position="434"/>
        <end position="640"/>
    </location>
</feature>
<dbReference type="RefSeq" id="XP_003885190.1">
    <property type="nucleotide sequence ID" value="XM_003885141.1"/>
</dbReference>
<feature type="coiled-coil region" evidence="1">
    <location>
        <begin position="1767"/>
        <end position="1794"/>
    </location>
</feature>
<feature type="compositionally biased region" description="Low complexity" evidence="2">
    <location>
        <begin position="1323"/>
        <end position="1338"/>
    </location>
</feature>
<feature type="compositionally biased region" description="Low complexity" evidence="2">
    <location>
        <begin position="1200"/>
        <end position="1212"/>
    </location>
</feature>
<feature type="compositionally biased region" description="Low complexity" evidence="2">
    <location>
        <begin position="188"/>
        <end position="199"/>
    </location>
</feature>
<reference evidence="5" key="1">
    <citation type="submission" date="2011-02" db="EMBL/GenBank/DDBJ databases">
        <authorList>
            <person name="Aslett M."/>
        </authorList>
    </citation>
    <scope>NUCLEOTIDE SEQUENCE</scope>
    <source>
        <strain evidence="5">Liverpool</strain>
    </source>
</reference>
<dbReference type="InParanoid" id="F0VN66"/>
<feature type="compositionally biased region" description="Basic and acidic residues" evidence="2">
    <location>
        <begin position="2758"/>
        <end position="2790"/>
    </location>
</feature>
<evidence type="ECO:0000259" key="3">
    <source>
        <dbReference type="PROSITE" id="PS50086"/>
    </source>
</evidence>
<gene>
    <name evidence="6" type="ORF">BN1204_055870</name>
    <name evidence="5" type="ORF">NCLIV_055870</name>
</gene>
<evidence type="ECO:0000256" key="2">
    <source>
        <dbReference type="SAM" id="MobiDB-lite"/>
    </source>
</evidence>
<dbReference type="eggNOG" id="KOG2223">
    <property type="taxonomic scope" value="Eukaryota"/>
</dbReference>
<dbReference type="PANTHER" id="PTHR10663">
    <property type="entry name" value="GUANYL-NUCLEOTIDE EXCHANGE FACTOR"/>
    <property type="match status" value="1"/>
</dbReference>
<feature type="region of interest" description="Disordered" evidence="2">
    <location>
        <begin position="2619"/>
        <end position="2806"/>
    </location>
</feature>
<feature type="domain" description="SEC7" evidence="4">
    <location>
        <begin position="858"/>
        <end position="1048"/>
    </location>
</feature>
<dbReference type="eggNOG" id="KOG0928">
    <property type="taxonomic scope" value="Eukaryota"/>
</dbReference>
<feature type="compositionally biased region" description="Basic and acidic residues" evidence="2">
    <location>
        <begin position="1213"/>
        <end position="1231"/>
    </location>
</feature>
<dbReference type="InterPro" id="IPR000195">
    <property type="entry name" value="Rab-GAP-TBC_dom"/>
</dbReference>
<dbReference type="SUPFAM" id="SSF48425">
    <property type="entry name" value="Sec7 domain"/>
    <property type="match status" value="1"/>
</dbReference>
<evidence type="ECO:0000313" key="7">
    <source>
        <dbReference type="Proteomes" id="UP000007494"/>
    </source>
</evidence>
<feature type="domain" description="Rab-GAP TBC" evidence="3">
    <location>
        <begin position="2701"/>
        <end position="2955"/>
    </location>
</feature>
<dbReference type="Gene3D" id="1.10.1000.11">
    <property type="entry name" value="Arf Nucleotide-binding Site Opener,domain 2"/>
    <property type="match status" value="1"/>
</dbReference>
<dbReference type="InterPro" id="IPR035999">
    <property type="entry name" value="Sec7_dom_sf"/>
</dbReference>
<feature type="compositionally biased region" description="Gly residues" evidence="2">
    <location>
        <begin position="2465"/>
        <end position="2475"/>
    </location>
</feature>
<feature type="region of interest" description="Disordered" evidence="2">
    <location>
        <begin position="1920"/>
        <end position="1940"/>
    </location>
</feature>
<feature type="region of interest" description="Disordered" evidence="2">
    <location>
        <begin position="282"/>
        <end position="419"/>
    </location>
</feature>
<feature type="compositionally biased region" description="Low complexity" evidence="2">
    <location>
        <begin position="664"/>
        <end position="674"/>
    </location>
</feature>
<accession>F0VN66</accession>
<dbReference type="Gene3D" id="2.30.29.30">
    <property type="entry name" value="Pleckstrin-homology domain (PH domain)/Phosphotyrosine-binding domain (PTB)"/>
    <property type="match status" value="1"/>
</dbReference>
<feature type="region of interest" description="Disordered" evidence="2">
    <location>
        <begin position="654"/>
        <end position="677"/>
    </location>
</feature>
<feature type="compositionally biased region" description="Polar residues" evidence="2">
    <location>
        <begin position="1430"/>
        <end position="1439"/>
    </location>
</feature>
<feature type="compositionally biased region" description="Basic and acidic residues" evidence="2">
    <location>
        <begin position="512"/>
        <end position="544"/>
    </location>
</feature>
<dbReference type="InterPro" id="IPR023394">
    <property type="entry name" value="Sec7_C_sf"/>
</dbReference>
<dbReference type="Gene3D" id="1.10.472.80">
    <property type="entry name" value="Ypt/Rab-GAP domain of gyp1p, domain 3"/>
    <property type="match status" value="1"/>
</dbReference>
<feature type="compositionally biased region" description="Low complexity" evidence="2">
    <location>
        <begin position="1353"/>
        <end position="1378"/>
    </location>
</feature>
<proteinExistence type="predicted"/>
<feature type="region of interest" description="Disordered" evidence="2">
    <location>
        <begin position="2153"/>
        <end position="2176"/>
    </location>
</feature>
<feature type="compositionally biased region" description="Basic and acidic residues" evidence="2">
    <location>
        <begin position="2117"/>
        <end position="2127"/>
    </location>
</feature>
<dbReference type="PROSITE" id="PS50086">
    <property type="entry name" value="TBC_RABGAP"/>
    <property type="match status" value="1"/>
</dbReference>
<feature type="region of interest" description="Disordered" evidence="2">
    <location>
        <begin position="2097"/>
        <end position="2127"/>
    </location>
</feature>
<feature type="compositionally biased region" description="Low complexity" evidence="2">
    <location>
        <begin position="371"/>
        <end position="393"/>
    </location>
</feature>
<dbReference type="OrthoDB" id="430364at2759"/>
<feature type="compositionally biased region" description="Basic and acidic residues" evidence="2">
    <location>
        <begin position="776"/>
        <end position="800"/>
    </location>
</feature>
<dbReference type="OMA" id="ADKVYLR"/>
<organism evidence="5 7">
    <name type="scientific">Neospora caninum (strain Liverpool)</name>
    <dbReference type="NCBI Taxonomy" id="572307"/>
    <lineage>
        <taxon>Eukaryota</taxon>
        <taxon>Sar</taxon>
        <taxon>Alveolata</taxon>
        <taxon>Apicomplexa</taxon>
        <taxon>Conoidasida</taxon>
        <taxon>Coccidia</taxon>
        <taxon>Eucoccidiorida</taxon>
        <taxon>Eimeriorina</taxon>
        <taxon>Sarcocystidae</taxon>
        <taxon>Neospora</taxon>
    </lineage>
</organism>
<dbReference type="Pfam" id="PF00566">
    <property type="entry name" value="RabGAP-TBC"/>
    <property type="match status" value="1"/>
</dbReference>
<dbReference type="SUPFAM" id="SSF47923">
    <property type="entry name" value="Ypt/Rab-GAP domain of gyp1p"/>
    <property type="match status" value="2"/>
</dbReference>
<feature type="compositionally biased region" description="Polar residues" evidence="2">
    <location>
        <begin position="760"/>
        <end position="769"/>
    </location>
</feature>
<dbReference type="PROSITE" id="PS50190">
    <property type="entry name" value="SEC7"/>
    <property type="match status" value="1"/>
</dbReference>
<feature type="compositionally biased region" description="Low complexity" evidence="2">
    <location>
        <begin position="2153"/>
        <end position="2174"/>
    </location>
</feature>
<reference evidence="6" key="4">
    <citation type="journal article" date="2015" name="PLoS ONE">
        <title>Comprehensive Evaluation of Toxoplasma gondii VEG and Neospora caninum LIV Genomes with Tachyzoite Stage Transcriptome and Proteome Defines Novel Transcript Features.</title>
        <authorList>
            <person name="Ramaprasad A."/>
            <person name="Mourier T."/>
            <person name="Naeem R."/>
            <person name="Malas T.B."/>
            <person name="Moussa E."/>
            <person name="Panigrahi A."/>
            <person name="Vermont S.J."/>
            <person name="Otto T.D."/>
            <person name="Wastling J."/>
            <person name="Pain A."/>
        </authorList>
    </citation>
    <scope>NUCLEOTIDE SEQUENCE</scope>
    <source>
        <strain evidence="6">Liverpool</strain>
    </source>
</reference>
<feature type="compositionally biased region" description="Basic and acidic residues" evidence="2">
    <location>
        <begin position="230"/>
        <end position="264"/>
    </location>
</feature>
<dbReference type="SMART" id="SM00222">
    <property type="entry name" value="Sec7"/>
    <property type="match status" value="1"/>
</dbReference>